<feature type="domain" description="Histidine kinase" evidence="13">
    <location>
        <begin position="252"/>
        <end position="468"/>
    </location>
</feature>
<dbReference type="AlphaFoldDB" id="A0A3E2B1P5"/>
<dbReference type="SMART" id="SM00388">
    <property type="entry name" value="HisKA"/>
    <property type="match status" value="1"/>
</dbReference>
<evidence type="ECO:0000256" key="10">
    <source>
        <dbReference type="ARBA" id="ARBA00023012"/>
    </source>
</evidence>
<dbReference type="PROSITE" id="PS50109">
    <property type="entry name" value="HIS_KIN"/>
    <property type="match status" value="1"/>
</dbReference>
<dbReference type="PROSITE" id="PS50885">
    <property type="entry name" value="HAMP"/>
    <property type="match status" value="1"/>
</dbReference>
<proteinExistence type="predicted"/>
<keyword evidence="16" id="KW-1185">Reference proteome</keyword>
<evidence type="ECO:0000256" key="7">
    <source>
        <dbReference type="ARBA" id="ARBA00022692"/>
    </source>
</evidence>
<dbReference type="InterPro" id="IPR050428">
    <property type="entry name" value="TCS_sensor_his_kinase"/>
</dbReference>
<evidence type="ECO:0000256" key="6">
    <source>
        <dbReference type="ARBA" id="ARBA00022679"/>
    </source>
</evidence>
<dbReference type="Gene3D" id="1.10.287.130">
    <property type="match status" value="1"/>
</dbReference>
<dbReference type="InterPro" id="IPR036097">
    <property type="entry name" value="HisK_dim/P_sf"/>
</dbReference>
<keyword evidence="11 12" id="KW-0472">Membrane</keyword>
<accession>A0A3E2B1P5</accession>
<dbReference type="Gene3D" id="6.10.340.10">
    <property type="match status" value="1"/>
</dbReference>
<evidence type="ECO:0000313" key="15">
    <source>
        <dbReference type="EMBL" id="RFT05909.1"/>
    </source>
</evidence>
<dbReference type="SUPFAM" id="SSF55874">
    <property type="entry name" value="ATPase domain of HSP90 chaperone/DNA topoisomerase II/histidine kinase"/>
    <property type="match status" value="1"/>
</dbReference>
<dbReference type="Proteomes" id="UP000260649">
    <property type="component" value="Unassembled WGS sequence"/>
</dbReference>
<sequence>MGGKWNISHSLQMRLALGYSCLIAVLLVLMNTYPLIMGQNLMFRSQQTALANQLVLITNTLTTADELTPETVEQAIGQLEELEVRRVLVTDGAGRVLYDTGEPSALGKYALIGEVVSALRGNDAFSSEYQDGAFSSRAASPVMNRNQVVGAVCLYDQDSDQGALLEELQRNLRLISVVVCLAVLVLFGAFSTFLSRRVRTLLGGIRTVRAGEYTHRISMDGHDELAQLAEEFNQLTGRLQVTEEERRRFVSDASHELKTPLASIRLLTDSILQDASIDRDTAREFVADIGEAADRLIHISQELLELNRLDEGRDMAQEPVDWTEQVEKIGRMLAPLAEEDRITLETDLGEDCIVRCNQEDASQILRNLMENAIKYNVTGGEVLVTTRRQGARVLLSVADTGVGIPEADMPRIFERFYRVDKARSRAAGGTGLGLSIVRDAVRHHGGTITVQARQPAGVVFTVILPAWREEESGG</sequence>
<dbReference type="CDD" id="cd00082">
    <property type="entry name" value="HisKA"/>
    <property type="match status" value="1"/>
</dbReference>
<evidence type="ECO:0000256" key="9">
    <source>
        <dbReference type="ARBA" id="ARBA00022989"/>
    </source>
</evidence>
<keyword evidence="7 12" id="KW-0812">Transmembrane</keyword>
<dbReference type="InterPro" id="IPR003661">
    <property type="entry name" value="HisK_dim/P_dom"/>
</dbReference>
<keyword evidence="9 12" id="KW-1133">Transmembrane helix</keyword>
<dbReference type="Pfam" id="PF00672">
    <property type="entry name" value="HAMP"/>
    <property type="match status" value="1"/>
</dbReference>
<protein>
    <recommendedName>
        <fullName evidence="3">histidine kinase</fullName>
        <ecNumber evidence="3">2.7.13.3</ecNumber>
    </recommendedName>
</protein>
<evidence type="ECO:0000256" key="12">
    <source>
        <dbReference type="SAM" id="Phobius"/>
    </source>
</evidence>
<evidence type="ECO:0000256" key="5">
    <source>
        <dbReference type="ARBA" id="ARBA00022553"/>
    </source>
</evidence>
<dbReference type="CDD" id="cd06225">
    <property type="entry name" value="HAMP"/>
    <property type="match status" value="1"/>
</dbReference>
<dbReference type="InterPro" id="IPR029151">
    <property type="entry name" value="Sensor-like_sf"/>
</dbReference>
<dbReference type="SMART" id="SM00387">
    <property type="entry name" value="HATPase_c"/>
    <property type="match status" value="1"/>
</dbReference>
<evidence type="ECO:0000256" key="8">
    <source>
        <dbReference type="ARBA" id="ARBA00022777"/>
    </source>
</evidence>
<keyword evidence="6" id="KW-0808">Transferase</keyword>
<evidence type="ECO:0000256" key="2">
    <source>
        <dbReference type="ARBA" id="ARBA00004651"/>
    </source>
</evidence>
<name>A0A3E2B1P5_9FIRM</name>
<comment type="subcellular location">
    <subcellularLocation>
        <location evidence="2">Cell membrane</location>
        <topology evidence="2">Multi-pass membrane protein</topology>
    </subcellularLocation>
</comment>
<dbReference type="EMBL" id="QQRQ01000023">
    <property type="protein sequence ID" value="RFT05909.1"/>
    <property type="molecule type" value="Genomic_DNA"/>
</dbReference>
<evidence type="ECO:0000256" key="1">
    <source>
        <dbReference type="ARBA" id="ARBA00000085"/>
    </source>
</evidence>
<dbReference type="SMART" id="SM00304">
    <property type="entry name" value="HAMP"/>
    <property type="match status" value="1"/>
</dbReference>
<dbReference type="InterPro" id="IPR005467">
    <property type="entry name" value="His_kinase_dom"/>
</dbReference>
<dbReference type="OrthoDB" id="9813151at2"/>
<organism evidence="15 16">
    <name type="scientific">Evtepia gabavorous</name>
    <dbReference type="NCBI Taxonomy" id="2211183"/>
    <lineage>
        <taxon>Bacteria</taxon>
        <taxon>Bacillati</taxon>
        <taxon>Bacillota</taxon>
        <taxon>Clostridia</taxon>
        <taxon>Eubacteriales</taxon>
        <taxon>Evtepia</taxon>
    </lineage>
</organism>
<evidence type="ECO:0000256" key="11">
    <source>
        <dbReference type="ARBA" id="ARBA00023136"/>
    </source>
</evidence>
<feature type="transmembrane region" description="Helical" evidence="12">
    <location>
        <begin position="174"/>
        <end position="194"/>
    </location>
</feature>
<dbReference type="InterPro" id="IPR003594">
    <property type="entry name" value="HATPase_dom"/>
</dbReference>
<keyword evidence="10" id="KW-0902">Two-component regulatory system</keyword>
<reference evidence="15 16" key="1">
    <citation type="submission" date="2018-07" db="EMBL/GenBank/DDBJ databases">
        <title>GABA Modulating Bacteria of the Human Gut Microbiota.</title>
        <authorList>
            <person name="Strandwitz P."/>
            <person name="Kim K.H."/>
            <person name="Terekhova D."/>
            <person name="Liu J.K."/>
            <person name="Sharma A."/>
            <person name="Levering J."/>
            <person name="Mcdonald D."/>
            <person name="Dietrich D."/>
            <person name="Ramadhar T.R."/>
            <person name="Lekbua A."/>
            <person name="Mroue N."/>
            <person name="Liston C."/>
            <person name="Stewart E.J."/>
            <person name="Dubin M.J."/>
            <person name="Zengler K."/>
            <person name="Knight R."/>
            <person name="Gilbert J.A."/>
            <person name="Clardy J."/>
            <person name="Lewis K."/>
        </authorList>
    </citation>
    <scope>NUCLEOTIDE SEQUENCE [LARGE SCALE GENOMIC DNA]</scope>
    <source>
        <strain evidence="15 16">KLE1738</strain>
    </source>
</reference>
<dbReference type="Gene3D" id="3.30.565.10">
    <property type="entry name" value="Histidine kinase-like ATPase, C-terminal domain"/>
    <property type="match status" value="1"/>
</dbReference>
<dbReference type="PRINTS" id="PR00344">
    <property type="entry name" value="BCTRLSENSOR"/>
</dbReference>
<dbReference type="SUPFAM" id="SSF103190">
    <property type="entry name" value="Sensory domain-like"/>
    <property type="match status" value="1"/>
</dbReference>
<evidence type="ECO:0000256" key="4">
    <source>
        <dbReference type="ARBA" id="ARBA00022475"/>
    </source>
</evidence>
<evidence type="ECO:0000313" key="16">
    <source>
        <dbReference type="Proteomes" id="UP000260649"/>
    </source>
</evidence>
<dbReference type="GO" id="GO:0005886">
    <property type="term" value="C:plasma membrane"/>
    <property type="evidence" value="ECO:0007669"/>
    <property type="project" value="UniProtKB-SubCell"/>
</dbReference>
<keyword evidence="4" id="KW-1003">Cell membrane</keyword>
<evidence type="ECO:0000259" key="13">
    <source>
        <dbReference type="PROSITE" id="PS50109"/>
    </source>
</evidence>
<dbReference type="SUPFAM" id="SSF47384">
    <property type="entry name" value="Homodimeric domain of signal transducing histidine kinase"/>
    <property type="match status" value="1"/>
</dbReference>
<dbReference type="SUPFAM" id="SSF158472">
    <property type="entry name" value="HAMP domain-like"/>
    <property type="match status" value="1"/>
</dbReference>
<feature type="transmembrane region" description="Helical" evidence="12">
    <location>
        <begin position="16"/>
        <end position="36"/>
    </location>
</feature>
<dbReference type="Gene3D" id="3.30.450.20">
    <property type="entry name" value="PAS domain"/>
    <property type="match status" value="1"/>
</dbReference>
<dbReference type="CDD" id="cd00075">
    <property type="entry name" value="HATPase"/>
    <property type="match status" value="1"/>
</dbReference>
<dbReference type="PANTHER" id="PTHR45436:SF5">
    <property type="entry name" value="SENSOR HISTIDINE KINASE TRCS"/>
    <property type="match status" value="1"/>
</dbReference>
<evidence type="ECO:0000259" key="14">
    <source>
        <dbReference type="PROSITE" id="PS50885"/>
    </source>
</evidence>
<dbReference type="InterPro" id="IPR003660">
    <property type="entry name" value="HAMP_dom"/>
</dbReference>
<comment type="caution">
    <text evidence="15">The sequence shown here is derived from an EMBL/GenBank/DDBJ whole genome shotgun (WGS) entry which is preliminary data.</text>
</comment>
<dbReference type="EC" id="2.7.13.3" evidence="3"/>
<keyword evidence="5" id="KW-0597">Phosphoprotein</keyword>
<feature type="domain" description="HAMP" evidence="14">
    <location>
        <begin position="192"/>
        <end position="244"/>
    </location>
</feature>
<dbReference type="FunFam" id="3.30.565.10:FF:000006">
    <property type="entry name" value="Sensor histidine kinase WalK"/>
    <property type="match status" value="1"/>
</dbReference>
<dbReference type="Pfam" id="PF02518">
    <property type="entry name" value="HATPase_c"/>
    <property type="match status" value="1"/>
</dbReference>
<dbReference type="GO" id="GO:0000155">
    <property type="term" value="F:phosphorelay sensor kinase activity"/>
    <property type="evidence" value="ECO:0007669"/>
    <property type="project" value="InterPro"/>
</dbReference>
<dbReference type="InterPro" id="IPR004358">
    <property type="entry name" value="Sig_transdc_His_kin-like_C"/>
</dbReference>
<comment type="catalytic activity">
    <reaction evidence="1">
        <text>ATP + protein L-histidine = ADP + protein N-phospho-L-histidine.</text>
        <dbReference type="EC" id="2.7.13.3"/>
    </reaction>
</comment>
<evidence type="ECO:0000256" key="3">
    <source>
        <dbReference type="ARBA" id="ARBA00012438"/>
    </source>
</evidence>
<keyword evidence="8 15" id="KW-0418">Kinase</keyword>
<gene>
    <name evidence="15" type="ORF">DV520_10275</name>
</gene>
<dbReference type="InterPro" id="IPR036890">
    <property type="entry name" value="HATPase_C_sf"/>
</dbReference>
<dbReference type="Pfam" id="PF00512">
    <property type="entry name" value="HisKA"/>
    <property type="match status" value="1"/>
</dbReference>
<dbReference type="PANTHER" id="PTHR45436">
    <property type="entry name" value="SENSOR HISTIDINE KINASE YKOH"/>
    <property type="match status" value="1"/>
</dbReference>